<dbReference type="EMBL" id="CP107006">
    <property type="protein sequence ID" value="UYQ93148.1"/>
    <property type="molecule type" value="Genomic_DNA"/>
</dbReference>
<evidence type="ECO:0000313" key="3">
    <source>
        <dbReference type="Proteomes" id="UP001162741"/>
    </source>
</evidence>
<reference evidence="2" key="1">
    <citation type="submission" date="2022-10" db="EMBL/GenBank/DDBJ databases">
        <title>Chitinophaga sp. nov., isolated from soil.</title>
        <authorList>
            <person name="Jeon C.O."/>
        </authorList>
    </citation>
    <scope>NUCLEOTIDE SEQUENCE</scope>
    <source>
        <strain evidence="2">R8</strain>
    </source>
</reference>
<proteinExistence type="predicted"/>
<keyword evidence="1" id="KW-0175">Coiled coil</keyword>
<keyword evidence="3" id="KW-1185">Reference proteome</keyword>
<organism evidence="2 3">
    <name type="scientific">Chitinophaga horti</name>
    <dbReference type="NCBI Taxonomy" id="2920382"/>
    <lineage>
        <taxon>Bacteria</taxon>
        <taxon>Pseudomonadati</taxon>
        <taxon>Bacteroidota</taxon>
        <taxon>Chitinophagia</taxon>
        <taxon>Chitinophagales</taxon>
        <taxon>Chitinophagaceae</taxon>
        <taxon>Chitinophaga</taxon>
    </lineage>
</organism>
<dbReference type="RefSeq" id="WP_244845142.1">
    <property type="nucleotide sequence ID" value="NZ_CP107006.1"/>
</dbReference>
<evidence type="ECO:0000313" key="2">
    <source>
        <dbReference type="EMBL" id="UYQ93148.1"/>
    </source>
</evidence>
<protein>
    <submittedName>
        <fullName evidence="2">Uncharacterized protein</fullName>
    </submittedName>
</protein>
<evidence type="ECO:0000256" key="1">
    <source>
        <dbReference type="SAM" id="Coils"/>
    </source>
</evidence>
<name>A0ABY6J0S5_9BACT</name>
<sequence length="122" mass="14800">MEIPTQTSEQQEQLLSWKHEVEDVRQDVKSMRNRLEAISQHHSGNERMVKVERFQNQFIRQLEVADELFHDLKQANRRLNNALIEHTDRPVDDHDGLHERMDTFHKLYNELRNDFQQFEAHQ</sequence>
<gene>
    <name evidence="2" type="ORF">MKQ68_23995</name>
</gene>
<accession>A0ABY6J0S5</accession>
<feature type="coiled-coil region" evidence="1">
    <location>
        <begin position="14"/>
        <end position="85"/>
    </location>
</feature>
<dbReference type="Proteomes" id="UP001162741">
    <property type="component" value="Chromosome"/>
</dbReference>